<reference evidence="1" key="1">
    <citation type="journal article" date="2021" name="Proc. Natl. Acad. Sci. U.S.A.">
        <title>A Catalog of Tens of Thousands of Viruses from Human Metagenomes Reveals Hidden Associations with Chronic Diseases.</title>
        <authorList>
            <person name="Tisza M.J."/>
            <person name="Buck C.B."/>
        </authorList>
    </citation>
    <scope>NUCLEOTIDE SEQUENCE</scope>
    <source>
        <strain evidence="1">CtQNW6</strain>
    </source>
</reference>
<organism evidence="1">
    <name type="scientific">Siphoviridae sp. ctQNW6</name>
    <dbReference type="NCBI Taxonomy" id="2826328"/>
    <lineage>
        <taxon>Viruses</taxon>
        <taxon>Duplodnaviria</taxon>
        <taxon>Heunggongvirae</taxon>
        <taxon>Uroviricota</taxon>
        <taxon>Caudoviricetes</taxon>
    </lineage>
</organism>
<accession>A0A8S5QWI3</accession>
<sequence length="198" mass="22080">MAQKPTPQNKVLENVRLEVVEQEKGIYKATLIATDGYKLIRREVDTEPGAKVCSMNIPQSVLVAADKVMKTDFDRAYVHDGKIIVRTNPYGEMVPIDESFPIKAEIPFQEQTELRFPETRPFVEQKSSEAFPVKSVVVNPKLLIEALRQFKQSDGMMGGVTIHVGKHDEPILIKSSPDYAWDGNEIVAGVAPIKSDDA</sequence>
<protein>
    <submittedName>
        <fullName evidence="1">DNA polymerase III beta subunit, central domain</fullName>
    </submittedName>
</protein>
<evidence type="ECO:0000313" key="1">
    <source>
        <dbReference type="EMBL" id="DAE23219.1"/>
    </source>
</evidence>
<dbReference type="Gene3D" id="3.10.150.10">
    <property type="entry name" value="DNA Polymerase III, subunit A, domain 2"/>
    <property type="match status" value="1"/>
</dbReference>
<name>A0A8S5QWI3_9CAUD</name>
<dbReference type="EMBL" id="BK015749">
    <property type="protein sequence ID" value="DAE23219.1"/>
    <property type="molecule type" value="Genomic_DNA"/>
</dbReference>
<proteinExistence type="predicted"/>